<accession>A0ABV2QYA4</accession>
<gene>
    <name evidence="4" type="ORF">ABIE08_001909</name>
</gene>
<keyword evidence="5" id="KW-1185">Reference proteome</keyword>
<dbReference type="InterPro" id="IPR002495">
    <property type="entry name" value="Glyco_trans_8"/>
</dbReference>
<name>A0ABV2QYA4_9HYPH</name>
<keyword evidence="3" id="KW-0479">Metal-binding</keyword>
<evidence type="ECO:0000256" key="3">
    <source>
        <dbReference type="ARBA" id="ARBA00022723"/>
    </source>
</evidence>
<evidence type="ECO:0000256" key="2">
    <source>
        <dbReference type="ARBA" id="ARBA00022679"/>
    </source>
</evidence>
<dbReference type="EMBL" id="JBEPSM010000001">
    <property type="protein sequence ID" value="MET4633996.1"/>
    <property type="molecule type" value="Genomic_DNA"/>
</dbReference>
<reference evidence="4 5" key="1">
    <citation type="submission" date="2024-06" db="EMBL/GenBank/DDBJ databases">
        <title>Sorghum-associated microbial communities from plants grown in Nebraska, USA.</title>
        <authorList>
            <person name="Schachtman D."/>
        </authorList>
    </citation>
    <scope>NUCLEOTIDE SEQUENCE [LARGE SCALE GENOMIC DNA]</scope>
    <source>
        <strain evidence="4 5">3207</strain>
    </source>
</reference>
<dbReference type="SUPFAM" id="SSF53448">
    <property type="entry name" value="Nucleotide-diphospho-sugar transferases"/>
    <property type="match status" value="1"/>
</dbReference>
<keyword evidence="2" id="KW-0808">Transferase</keyword>
<evidence type="ECO:0000313" key="4">
    <source>
        <dbReference type="EMBL" id="MET4633996.1"/>
    </source>
</evidence>
<dbReference type="Proteomes" id="UP001549321">
    <property type="component" value="Unassembled WGS sequence"/>
</dbReference>
<dbReference type="Pfam" id="PF01501">
    <property type="entry name" value="Glyco_transf_8"/>
    <property type="match status" value="1"/>
</dbReference>
<proteinExistence type="predicted"/>
<organism evidence="4 5">
    <name type="scientific">Kaistia defluvii</name>
    <dbReference type="NCBI Taxonomy" id="410841"/>
    <lineage>
        <taxon>Bacteria</taxon>
        <taxon>Pseudomonadati</taxon>
        <taxon>Pseudomonadota</taxon>
        <taxon>Alphaproteobacteria</taxon>
        <taxon>Hyphomicrobiales</taxon>
        <taxon>Kaistiaceae</taxon>
        <taxon>Kaistia</taxon>
    </lineage>
</organism>
<dbReference type="PANTHER" id="PTHR13778">
    <property type="entry name" value="GLYCOSYLTRANSFERASE 8 DOMAIN-CONTAINING PROTEIN"/>
    <property type="match status" value="1"/>
</dbReference>
<sequence>MRNVVYFVVNDRFLPIALAVSSALVREPERNFDVVIILDGKAASSYRIPEGVRILPNDLVRHVPAGLENTDAAWARMSFTRLFAPMMFAGEYDRALYLDADVGVLGPVSPLFGLDMQGLPLAAGEGMMDEGTDLHRFDVGEYKKRLGVKDGRTFNSGLLLIDVERWNALNHREMLASYAAFKRNHAGPGIGMSGDQDYLNFSLKGAWSLLSPRWNFQTFLLRLELEALIDPAIVHYVGPRRPWDAKLFPFGRRHVEFYDQAFERIGLKDRSSFRAGSYHWHAVCDRFRHAVYNYARPERTRDMFEEWSRMRRIFKQAIQTRLDQGRYADVVQGISRIDLLDDPFEHTRFEDVRYYRKRIRVRSTI</sequence>
<dbReference type="RefSeq" id="WP_354550566.1">
    <property type="nucleotide sequence ID" value="NZ_JBEPSM010000001.1"/>
</dbReference>
<protein>
    <submittedName>
        <fullName evidence="4">Lipopolysaccharide biosynthesis glycosyltransferase</fullName>
    </submittedName>
</protein>
<dbReference type="PANTHER" id="PTHR13778:SF47">
    <property type="entry name" value="LIPOPOLYSACCHARIDE 1,3-GALACTOSYLTRANSFERASE"/>
    <property type="match status" value="1"/>
</dbReference>
<evidence type="ECO:0000256" key="1">
    <source>
        <dbReference type="ARBA" id="ARBA00022676"/>
    </source>
</evidence>
<dbReference type="InterPro" id="IPR050748">
    <property type="entry name" value="Glycosyltrans_8_dom-fam"/>
</dbReference>
<comment type="caution">
    <text evidence="4">The sequence shown here is derived from an EMBL/GenBank/DDBJ whole genome shotgun (WGS) entry which is preliminary data.</text>
</comment>
<keyword evidence="1" id="KW-0328">Glycosyltransferase</keyword>
<evidence type="ECO:0000313" key="5">
    <source>
        <dbReference type="Proteomes" id="UP001549321"/>
    </source>
</evidence>
<dbReference type="InterPro" id="IPR029044">
    <property type="entry name" value="Nucleotide-diphossugar_trans"/>
</dbReference>
<dbReference type="Gene3D" id="3.90.550.10">
    <property type="entry name" value="Spore Coat Polysaccharide Biosynthesis Protein SpsA, Chain A"/>
    <property type="match status" value="1"/>
</dbReference>